<name>A0A9W7CK40_9STRA</name>
<organism evidence="2 3">
    <name type="scientific">Phytophthora fragariaefolia</name>
    <dbReference type="NCBI Taxonomy" id="1490495"/>
    <lineage>
        <taxon>Eukaryota</taxon>
        <taxon>Sar</taxon>
        <taxon>Stramenopiles</taxon>
        <taxon>Oomycota</taxon>
        <taxon>Peronosporomycetes</taxon>
        <taxon>Peronosporales</taxon>
        <taxon>Peronosporaceae</taxon>
        <taxon>Phytophthora</taxon>
    </lineage>
</organism>
<dbReference type="AlphaFoldDB" id="A0A9W7CK40"/>
<dbReference type="Proteomes" id="UP001165121">
    <property type="component" value="Unassembled WGS sequence"/>
</dbReference>
<feature type="region of interest" description="Disordered" evidence="1">
    <location>
        <begin position="155"/>
        <end position="184"/>
    </location>
</feature>
<proteinExistence type="predicted"/>
<reference evidence="2" key="1">
    <citation type="submission" date="2023-04" db="EMBL/GenBank/DDBJ databases">
        <title>Phytophthora fragariaefolia NBRC 109709.</title>
        <authorList>
            <person name="Ichikawa N."/>
            <person name="Sato H."/>
            <person name="Tonouchi N."/>
        </authorList>
    </citation>
    <scope>NUCLEOTIDE SEQUENCE</scope>
    <source>
        <strain evidence="2">NBRC 109709</strain>
    </source>
</reference>
<feature type="region of interest" description="Disordered" evidence="1">
    <location>
        <begin position="1"/>
        <end position="31"/>
    </location>
</feature>
<evidence type="ECO:0000313" key="2">
    <source>
        <dbReference type="EMBL" id="GMF34702.1"/>
    </source>
</evidence>
<feature type="compositionally biased region" description="Basic and acidic residues" evidence="1">
    <location>
        <begin position="103"/>
        <end position="118"/>
    </location>
</feature>
<protein>
    <submittedName>
        <fullName evidence="2">Unnamed protein product</fullName>
    </submittedName>
</protein>
<dbReference type="EMBL" id="BSXT01000830">
    <property type="protein sequence ID" value="GMF34702.1"/>
    <property type="molecule type" value="Genomic_DNA"/>
</dbReference>
<comment type="caution">
    <text evidence="2">The sequence shown here is derived from an EMBL/GenBank/DDBJ whole genome shotgun (WGS) entry which is preliminary data.</text>
</comment>
<feature type="compositionally biased region" description="Acidic residues" evidence="1">
    <location>
        <begin position="156"/>
        <end position="172"/>
    </location>
</feature>
<feature type="region of interest" description="Disordered" evidence="1">
    <location>
        <begin position="103"/>
        <end position="139"/>
    </location>
</feature>
<evidence type="ECO:0000256" key="1">
    <source>
        <dbReference type="SAM" id="MobiDB-lite"/>
    </source>
</evidence>
<dbReference type="OrthoDB" id="68456at2759"/>
<accession>A0A9W7CK40</accession>
<feature type="compositionally biased region" description="Polar residues" evidence="1">
    <location>
        <begin position="1"/>
        <end position="15"/>
    </location>
</feature>
<sequence>MQQDLPASGMPQLTSKLAVVPANPESEERTVEEKFQEVFDQGTEAAERLETELLVVLVVLVAQFRDLVKSRNTDIQEEYARMLKELDDQTESLDQDIAKEKELQKERAKRRQEEELRRKASKKQRLDEENEQLKVQLDDSTSEIRHLQEVFAALEKEEENQDDETSPEDEQTLEERRRLEEERTQNEIVELQQEIVLLKEAQEAIAEKINKQSLKTQYEEEKQEILEEMAHVSALVTCSFDFPSSMRSNCYHCAIAEEPGGRSRTSNHVQWCSIALIAAYSGAFSGHWNADDTAVPAAVQRFASNPFSRHSSHSAKDS</sequence>
<feature type="compositionally biased region" description="Basic and acidic residues" evidence="1">
    <location>
        <begin position="173"/>
        <end position="184"/>
    </location>
</feature>
<keyword evidence="3" id="KW-1185">Reference proteome</keyword>
<gene>
    <name evidence="2" type="ORF">Pfra01_000898300</name>
</gene>
<evidence type="ECO:0000313" key="3">
    <source>
        <dbReference type="Proteomes" id="UP001165121"/>
    </source>
</evidence>